<evidence type="ECO:0000313" key="2">
    <source>
        <dbReference type="EMBL" id="CBA29935.1"/>
    </source>
</evidence>
<evidence type="ECO:0000256" key="1">
    <source>
        <dbReference type="SAM" id="Coils"/>
    </source>
</evidence>
<dbReference type="AlphaFoldDB" id="C9YBG3"/>
<reference evidence="2" key="1">
    <citation type="journal article" date="2010" name="Nature">
        <title>The dynamic genome of Hydra.</title>
        <authorList>
            <person name="Chapman J.A."/>
            <person name="Kirkness E.F."/>
            <person name="Simakov O."/>
            <person name="Hampson S.E."/>
            <person name="Mitros T."/>
            <person name="Weinmaier T."/>
            <person name="Rattei T."/>
            <person name="Balasubramanian P.G."/>
            <person name="Borman J."/>
            <person name="Busam D."/>
            <person name="Disbennett K."/>
            <person name="Pfannkoch C."/>
            <person name="Sumin N."/>
            <person name="Sutton G."/>
            <person name="Viswanathan L."/>
            <person name="Walenz B."/>
            <person name="Goodstein D.M."/>
            <person name="Hellsten U."/>
            <person name="Kawashima T."/>
            <person name="Prochnik S.E."/>
            <person name="Putnam N.H."/>
            <person name="Shu S."/>
            <person name="Blumberg B."/>
            <person name="Dana C.E."/>
            <person name="Gee L."/>
            <person name="Kibler D.F."/>
            <person name="Law L."/>
            <person name="Lindgens D."/>
            <person name="Martinez D.E."/>
            <person name="Peng J."/>
            <person name="Wigge P.A."/>
            <person name="Bertulat B."/>
            <person name="Guder C."/>
            <person name="Nakamura Y."/>
            <person name="Ozbek S."/>
            <person name="Watanabe H."/>
            <person name="Khalturin K."/>
            <person name="Hemmrich G."/>
            <person name="Franke A."/>
            <person name="Augustin R."/>
            <person name="Fraune S."/>
            <person name="Hayakawa E."/>
            <person name="Hayakawa S."/>
            <person name="Hirose M."/>
            <person name="Hwang J."/>
            <person name="Ikeo K."/>
            <person name="Nishimiya-Fujisawa C."/>
            <person name="Ogura A."/>
            <person name="Takahashi T."/>
            <person name="Steinmetz P.R."/>
            <person name="Zhang X."/>
            <person name="Aufschnaiter R."/>
            <person name="Eder M.K."/>
            <person name="Gorny A.K."/>
            <person name="Salvenmoser W."/>
            <person name="Heimberg A.M."/>
            <person name="Wheeler B.M."/>
            <person name="Peterson K.J."/>
            <person name="Boettger A."/>
            <person name="Tischler P."/>
            <person name="Wolf A."/>
            <person name="Gojobori T."/>
            <person name="Remington K.A."/>
            <person name="Strausberg R.L."/>
            <person name="Venter J."/>
            <person name="Technau U."/>
            <person name="Hobmayer B."/>
            <person name="Bosch T.C."/>
            <person name="Holstein T.W."/>
            <person name="Fujisawa T."/>
            <person name="Bode H.R."/>
            <person name="David C.N."/>
            <person name="Rokhsar D.S."/>
            <person name="Steele R.E."/>
        </authorList>
    </citation>
    <scope>NUCLEOTIDE SEQUENCE</scope>
</reference>
<gene>
    <name evidence="2" type="ORF">Csp_A14640</name>
</gene>
<dbReference type="EMBL" id="FN543104">
    <property type="protein sequence ID" value="CBA29935.1"/>
    <property type="molecule type" value="Genomic_DNA"/>
</dbReference>
<name>C9YBG3_CURXX</name>
<accession>C9YBG3</accession>
<sequence length="297" mass="32456">MSFSYNGYSVADIEVTGVFGRAGVGVSLLCLCIAFHVPETALAEVRLRNFQLRINVEGDAGKVPSFLGFAEPEIPLELATRSGQNPRRLIFELPLAEGQLFALEKLRGGDDLHLKLRFTALADGPNGAWPQQDEISHRLNLSEWSKVLKELQGPEYMVIGIPLPKCAQDHVLTEAVGRIRRAHAHLVDGRFDAVVSECRLAVESAALATGEKSAIDATAQKLKSAKRDMTKLEREFSLMEAVRHYTQLAHHVDDRGAAEYYSRDDANMLLATAAALVSSSLARLQSSEIHGLSAAKV</sequence>
<organism evidence="2">
    <name type="scientific">Curvibacter symbiont subsp. Hydra magnipapillata</name>
    <dbReference type="NCBI Taxonomy" id="667019"/>
    <lineage>
        <taxon>Bacteria</taxon>
        <taxon>Pseudomonadati</taxon>
        <taxon>Pseudomonadota</taxon>
        <taxon>Betaproteobacteria</taxon>
        <taxon>Burkholderiales</taxon>
        <taxon>Comamonadaceae</taxon>
        <taxon>Curvibacter</taxon>
    </lineage>
</organism>
<keyword evidence="1" id="KW-0175">Coiled coil</keyword>
<proteinExistence type="predicted"/>
<feature type="coiled-coil region" evidence="1">
    <location>
        <begin position="215"/>
        <end position="242"/>
    </location>
</feature>
<protein>
    <submittedName>
        <fullName evidence="2">Uncharacterized protein</fullName>
    </submittedName>
</protein>